<dbReference type="Pfam" id="PF10704">
    <property type="entry name" value="DUF2508"/>
    <property type="match status" value="1"/>
</dbReference>
<sequence>MNIKNVLSLILVKYNNDDRISEKVLEEIQESIREMEAAESMFNSVNDPKLIEAAIYREEAAKKKFDYLLSIAKEQYSRQKIESNEEMEI</sequence>
<evidence type="ECO:0000313" key="1">
    <source>
        <dbReference type="EMBL" id="MBM6819912.1"/>
    </source>
</evidence>
<protein>
    <submittedName>
        <fullName evidence="1">DUF2508 family protein</fullName>
    </submittedName>
</protein>
<name>A0ABS2FHZ3_9CLOT</name>
<accession>A0ABS2FHZ3</accession>
<dbReference type="EMBL" id="JACJLL010000070">
    <property type="protein sequence ID" value="MBM6819912.1"/>
    <property type="molecule type" value="Genomic_DNA"/>
</dbReference>
<reference evidence="1 2" key="1">
    <citation type="journal article" date="2021" name="Sci. Rep.">
        <title>The distribution of antibiotic resistance genes in chicken gut microbiota commensals.</title>
        <authorList>
            <person name="Juricova H."/>
            <person name="Matiasovicova J."/>
            <person name="Kubasova T."/>
            <person name="Cejkova D."/>
            <person name="Rychlik I."/>
        </authorList>
    </citation>
    <scope>NUCLEOTIDE SEQUENCE [LARGE SCALE GENOMIC DNA]</scope>
    <source>
        <strain evidence="1 2">An435</strain>
    </source>
</reference>
<proteinExistence type="predicted"/>
<dbReference type="Proteomes" id="UP000767334">
    <property type="component" value="Unassembled WGS sequence"/>
</dbReference>
<evidence type="ECO:0000313" key="2">
    <source>
        <dbReference type="Proteomes" id="UP000767334"/>
    </source>
</evidence>
<dbReference type="RefSeq" id="WP_133016306.1">
    <property type="nucleotide sequence ID" value="NZ_JACJLL010000070.1"/>
</dbReference>
<organism evidence="1 2">
    <name type="scientific">Clostridium saudiense</name>
    <dbReference type="NCBI Taxonomy" id="1414720"/>
    <lineage>
        <taxon>Bacteria</taxon>
        <taxon>Bacillati</taxon>
        <taxon>Bacillota</taxon>
        <taxon>Clostridia</taxon>
        <taxon>Eubacteriales</taxon>
        <taxon>Clostridiaceae</taxon>
        <taxon>Clostridium</taxon>
    </lineage>
</organism>
<comment type="caution">
    <text evidence="1">The sequence shown here is derived from an EMBL/GenBank/DDBJ whole genome shotgun (WGS) entry which is preliminary data.</text>
</comment>
<keyword evidence="2" id="KW-1185">Reference proteome</keyword>
<gene>
    <name evidence="1" type="ORF">H6A19_11285</name>
</gene>
<dbReference type="InterPro" id="IPR019644">
    <property type="entry name" value="DUF2508"/>
</dbReference>